<comment type="caution">
    <text evidence="1">The sequence shown here is derived from an EMBL/GenBank/DDBJ whole genome shotgun (WGS) entry which is preliminary data.</text>
</comment>
<organism evidence="1 2">
    <name type="scientific">Coniosporium uncinatum</name>
    <dbReference type="NCBI Taxonomy" id="93489"/>
    <lineage>
        <taxon>Eukaryota</taxon>
        <taxon>Fungi</taxon>
        <taxon>Dikarya</taxon>
        <taxon>Ascomycota</taxon>
        <taxon>Pezizomycotina</taxon>
        <taxon>Dothideomycetes</taxon>
        <taxon>Dothideomycetes incertae sedis</taxon>
        <taxon>Coniosporium</taxon>
    </lineage>
</organism>
<name>A0ACC3DQK3_9PEZI</name>
<keyword evidence="2" id="KW-1185">Reference proteome</keyword>
<evidence type="ECO:0000313" key="2">
    <source>
        <dbReference type="Proteomes" id="UP001186974"/>
    </source>
</evidence>
<gene>
    <name evidence="1" type="ORF">LTS18_006549</name>
</gene>
<proteinExistence type="predicted"/>
<feature type="non-terminal residue" evidence="1">
    <location>
        <position position="302"/>
    </location>
</feature>
<reference evidence="1" key="1">
    <citation type="submission" date="2024-09" db="EMBL/GenBank/DDBJ databases">
        <title>Black Yeasts Isolated from many extreme environments.</title>
        <authorList>
            <person name="Coleine C."/>
            <person name="Stajich J.E."/>
            <person name="Selbmann L."/>
        </authorList>
    </citation>
    <scope>NUCLEOTIDE SEQUENCE</scope>
    <source>
        <strain evidence="1">CCFEE 5737</strain>
    </source>
</reference>
<sequence length="302" mass="35261">MNLILLLPAAILLWIAKEAYHLYLNIQTAKTSGLKYIISPIYGYSRFWLTTDRIWTPMIRKIFPHFLLDPWLEIIQGESSYLSRYSIHERLGTDTFVVVSPTQNILFTADADVINQMTTRRNDFPKPVEVYKSLDIYGKNVVSNEGSEWRRHRKITAPPFSEKSNQLVWMESLYQAQTMLTSWVGKDGQGGKTIEQTSRDAMRLSLHVISRAGFDVRCLWPGVNDTDEKALKEGAMSTNVIPEGHVMSYTESMEVVLHRIIAILILPEWMGKLFRWEYLRKAHTAYHEWGRYMEEIYQRKYD</sequence>
<accession>A0ACC3DQK3</accession>
<dbReference type="Proteomes" id="UP001186974">
    <property type="component" value="Unassembled WGS sequence"/>
</dbReference>
<protein>
    <submittedName>
        <fullName evidence="1">Uncharacterized protein</fullName>
    </submittedName>
</protein>
<dbReference type="EMBL" id="JAWDJW010001593">
    <property type="protein sequence ID" value="KAK3078816.1"/>
    <property type="molecule type" value="Genomic_DNA"/>
</dbReference>
<evidence type="ECO:0000313" key="1">
    <source>
        <dbReference type="EMBL" id="KAK3078816.1"/>
    </source>
</evidence>